<organism evidence="11 12">
    <name type="scientific">Linum tenue</name>
    <dbReference type="NCBI Taxonomy" id="586396"/>
    <lineage>
        <taxon>Eukaryota</taxon>
        <taxon>Viridiplantae</taxon>
        <taxon>Streptophyta</taxon>
        <taxon>Embryophyta</taxon>
        <taxon>Tracheophyta</taxon>
        <taxon>Spermatophyta</taxon>
        <taxon>Magnoliopsida</taxon>
        <taxon>eudicotyledons</taxon>
        <taxon>Gunneridae</taxon>
        <taxon>Pentapetalae</taxon>
        <taxon>rosids</taxon>
        <taxon>fabids</taxon>
        <taxon>Malpighiales</taxon>
        <taxon>Linaceae</taxon>
        <taxon>Linum</taxon>
    </lineage>
</organism>
<name>A0AAV0KEK1_9ROSI</name>
<dbReference type="InterPro" id="IPR036388">
    <property type="entry name" value="WH-like_DNA-bd_sf"/>
</dbReference>
<dbReference type="Pfam" id="PF00931">
    <property type="entry name" value="NB-ARC"/>
    <property type="match status" value="1"/>
</dbReference>
<dbReference type="EMBL" id="CAMGYJ010000005">
    <property type="protein sequence ID" value="CAI0420456.1"/>
    <property type="molecule type" value="Genomic_DNA"/>
</dbReference>
<dbReference type="Pfam" id="PF23559">
    <property type="entry name" value="WHD_DRP"/>
    <property type="match status" value="1"/>
</dbReference>
<dbReference type="GO" id="GO:0006952">
    <property type="term" value="P:defense response"/>
    <property type="evidence" value="ECO:0007669"/>
    <property type="project" value="UniProtKB-KW"/>
</dbReference>
<keyword evidence="12" id="KW-1185">Reference proteome</keyword>
<evidence type="ECO:0008006" key="13">
    <source>
        <dbReference type="Google" id="ProtNLM"/>
    </source>
</evidence>
<dbReference type="Gene3D" id="1.20.5.4130">
    <property type="match status" value="1"/>
</dbReference>
<dbReference type="Pfam" id="PF18052">
    <property type="entry name" value="Rx_N"/>
    <property type="match status" value="1"/>
</dbReference>
<accession>A0AAV0KEK1</accession>
<feature type="domain" description="Disease resistance protein winged helix" evidence="9">
    <location>
        <begin position="426"/>
        <end position="497"/>
    </location>
</feature>
<dbReference type="InterPro" id="IPR056789">
    <property type="entry name" value="LRR_R13L1-DRL21"/>
</dbReference>
<dbReference type="InterPro" id="IPR041118">
    <property type="entry name" value="Rx_N"/>
</dbReference>
<evidence type="ECO:0000259" key="6">
    <source>
        <dbReference type="Pfam" id="PF00931"/>
    </source>
</evidence>
<dbReference type="SUPFAM" id="SSF52058">
    <property type="entry name" value="L domain-like"/>
    <property type="match status" value="1"/>
</dbReference>
<dbReference type="PRINTS" id="PR00364">
    <property type="entry name" value="DISEASERSIST"/>
</dbReference>
<dbReference type="InterPro" id="IPR057135">
    <property type="entry name" value="At4g27190-like_LRR"/>
</dbReference>
<dbReference type="InterPro" id="IPR002182">
    <property type="entry name" value="NB-ARC"/>
</dbReference>
<dbReference type="GO" id="GO:0043531">
    <property type="term" value="F:ADP binding"/>
    <property type="evidence" value="ECO:0007669"/>
    <property type="project" value="InterPro"/>
</dbReference>
<feature type="domain" description="R13L1/DRL21-like LRR repeat region" evidence="10">
    <location>
        <begin position="689"/>
        <end position="818"/>
    </location>
</feature>
<dbReference type="PANTHER" id="PTHR36766:SF38">
    <property type="entry name" value="DISEASE RESISTANCE PROTEIN RGA3"/>
    <property type="match status" value="1"/>
</dbReference>
<dbReference type="Proteomes" id="UP001154282">
    <property type="component" value="Unassembled WGS sequence"/>
</dbReference>
<sequence>MAAALAELVMKKLASLAADQVALLGGLKSEISRLQSTMSTIQAVLLDAEEQSGQSHQIQDWISQLNEVFYDAEDLLDDLSTEAQWRNQMDDNHIVNEVGLFFSGSNPVVYGLKLAHQIKGIRSKLDDIAESRHFHLNERPVESTANNLIWRETDSFIPDVVVGREQDKNTIIDMVLLSSYAENVVVVPITGFGGLGKTTLAQFIYNDERITFGFDLKIWVCVSINFDEKLLVKKMLESVTKGEVQDSTLDVLKCNLHEKLNNKKFLLVLDDVWDHVGYRNTWDRLKGFLRSTGSAGSRVIVTTRIMNVAESMATSGLKPYELHGLPAEKSWHLFEQIAFAGPVRQSPTYIEVGEEIVNKCRGVPLVIRTMAGLLSCKTDVDDWVAIRNKQVLINIDDQERRMLATLRLSYDHLPSHLKRCFVYCSLFPKDYEINVKTLIQLWIGQGYINSNKSSCLEDVGIEYVKNLLWRSFFQEYRRDRWGNIKWCKMHDLMHDLAVTIAGKEIITLNASNVMDSLSCGDVNLERVRHISLDFENEIWEVPTILGKAKKLRTFFLINVPFTGFELEDRGCEMVFSNMIRLRVLSLNRAGMEIVPSSIRRLKHLRYLDLSGNKMQTIPEEITRLINLQVLSLHWCKNLRQLPRDTEKLCNLAYLGLDDCESLTSMPVGIGKLTCLRELSLFVVTEAVGLDELKRLNKLSGELYIRRLERVKDKSEAQAAKLEEKSELRKLTLSWSSSAEREEKNAARSSDHERSILEALQPHTNLKKIKFLHYGGTCLLTSWFTSLRNLVGISVIQCDKLRVLPSLDTFVSLEKLALSVLDRLEYIQSGMKVPSSSPSLASNNKNSNDSQFLPSIRSLAIYDCCNLIGWSPTNTKSPFLARVTDLVIRSCPKMILVPCFAVQFEDVRLMYVSSELLSAFSASLISPPQTRTRFRSLALVAVKGLRVVPQDLLPQLASLESLRILYCHDLIALTPAILQHLPSLQELSIYDCGALELEDCNGNDENDMALPVLPNLRILYVFRVPKLVKLPRWLQHCSNLQKLQISSCHNLMCLPSWLTKLTALESLEVYGCDILSGRCSSGSTAEDWPKVSHIPNINIDHVQIQEDGCYKGVENGGGWERLLLQYMLEEEARLLQQREIDTSSRTQFSRMLANCVGRLSCNLFQRCFLS</sequence>
<feature type="domain" description="Disease resistance protein At4g27190-like leucine-rich repeats" evidence="8">
    <location>
        <begin position="955"/>
        <end position="1072"/>
    </location>
</feature>
<dbReference type="SUPFAM" id="SSF52047">
    <property type="entry name" value="RNI-like"/>
    <property type="match status" value="1"/>
</dbReference>
<dbReference type="SUPFAM" id="SSF52540">
    <property type="entry name" value="P-loop containing nucleoside triphosphate hydrolases"/>
    <property type="match status" value="1"/>
</dbReference>
<keyword evidence="1" id="KW-0433">Leucine-rich repeat</keyword>
<keyword evidence="5" id="KW-0067">ATP-binding</keyword>
<gene>
    <name evidence="11" type="ORF">LITE_LOCUS18386</name>
</gene>
<evidence type="ECO:0000259" key="7">
    <source>
        <dbReference type="Pfam" id="PF18052"/>
    </source>
</evidence>
<keyword evidence="2" id="KW-0677">Repeat</keyword>
<evidence type="ECO:0000256" key="2">
    <source>
        <dbReference type="ARBA" id="ARBA00022737"/>
    </source>
</evidence>
<dbReference type="Pfam" id="PF00560">
    <property type="entry name" value="LRR_1"/>
    <property type="match status" value="1"/>
</dbReference>
<dbReference type="GO" id="GO:0005524">
    <property type="term" value="F:ATP binding"/>
    <property type="evidence" value="ECO:0007669"/>
    <property type="project" value="UniProtKB-KW"/>
</dbReference>
<reference evidence="11" key="1">
    <citation type="submission" date="2022-08" db="EMBL/GenBank/DDBJ databases">
        <authorList>
            <person name="Gutierrez-Valencia J."/>
        </authorList>
    </citation>
    <scope>NUCLEOTIDE SEQUENCE</scope>
</reference>
<dbReference type="PANTHER" id="PTHR36766">
    <property type="entry name" value="PLANT BROAD-SPECTRUM MILDEW RESISTANCE PROTEIN RPW8"/>
    <property type="match status" value="1"/>
</dbReference>
<dbReference type="Pfam" id="PF23247">
    <property type="entry name" value="LRR_RPS2"/>
    <property type="match status" value="1"/>
</dbReference>
<protein>
    <recommendedName>
        <fullName evidence="13">Disease resistance protein RGA3</fullName>
    </recommendedName>
</protein>
<evidence type="ECO:0000256" key="3">
    <source>
        <dbReference type="ARBA" id="ARBA00022741"/>
    </source>
</evidence>
<evidence type="ECO:0000259" key="10">
    <source>
        <dbReference type="Pfam" id="PF25019"/>
    </source>
</evidence>
<feature type="domain" description="NB-ARC" evidence="6">
    <location>
        <begin position="166"/>
        <end position="341"/>
    </location>
</feature>
<dbReference type="Pfam" id="PF25019">
    <property type="entry name" value="LRR_R13L1-DRL21"/>
    <property type="match status" value="1"/>
</dbReference>
<dbReference type="InterPro" id="IPR042197">
    <property type="entry name" value="Apaf_helical"/>
</dbReference>
<dbReference type="CDD" id="cd14798">
    <property type="entry name" value="RX-CC_like"/>
    <property type="match status" value="1"/>
</dbReference>
<evidence type="ECO:0000313" key="11">
    <source>
        <dbReference type="EMBL" id="CAI0420456.1"/>
    </source>
</evidence>
<dbReference type="GO" id="GO:0051707">
    <property type="term" value="P:response to other organism"/>
    <property type="evidence" value="ECO:0007669"/>
    <property type="project" value="UniProtKB-ARBA"/>
</dbReference>
<dbReference type="Gene3D" id="3.40.50.300">
    <property type="entry name" value="P-loop containing nucleotide triphosphate hydrolases"/>
    <property type="match status" value="1"/>
</dbReference>
<evidence type="ECO:0000313" key="12">
    <source>
        <dbReference type="Proteomes" id="UP001154282"/>
    </source>
</evidence>
<evidence type="ECO:0000259" key="8">
    <source>
        <dbReference type="Pfam" id="PF23247"/>
    </source>
</evidence>
<dbReference type="InterPro" id="IPR032675">
    <property type="entry name" value="LRR_dom_sf"/>
</dbReference>
<dbReference type="InterPro" id="IPR058922">
    <property type="entry name" value="WHD_DRP"/>
</dbReference>
<dbReference type="AlphaFoldDB" id="A0AAV0KEK1"/>
<evidence type="ECO:0000259" key="9">
    <source>
        <dbReference type="Pfam" id="PF23559"/>
    </source>
</evidence>
<evidence type="ECO:0000256" key="5">
    <source>
        <dbReference type="ARBA" id="ARBA00022840"/>
    </source>
</evidence>
<dbReference type="Gene3D" id="1.10.8.430">
    <property type="entry name" value="Helical domain of apoptotic protease-activating factors"/>
    <property type="match status" value="1"/>
</dbReference>
<dbReference type="Gene3D" id="3.80.10.10">
    <property type="entry name" value="Ribonuclease Inhibitor"/>
    <property type="match status" value="2"/>
</dbReference>
<keyword evidence="4" id="KW-0611">Plant defense</keyword>
<dbReference type="InterPro" id="IPR027417">
    <property type="entry name" value="P-loop_NTPase"/>
</dbReference>
<dbReference type="InterPro" id="IPR038005">
    <property type="entry name" value="RX-like_CC"/>
</dbReference>
<comment type="caution">
    <text evidence="11">The sequence shown here is derived from an EMBL/GenBank/DDBJ whole genome shotgun (WGS) entry which is preliminary data.</text>
</comment>
<proteinExistence type="predicted"/>
<dbReference type="PROSITE" id="PS51450">
    <property type="entry name" value="LRR"/>
    <property type="match status" value="1"/>
</dbReference>
<evidence type="ECO:0000256" key="4">
    <source>
        <dbReference type="ARBA" id="ARBA00022821"/>
    </source>
</evidence>
<dbReference type="InterPro" id="IPR001611">
    <property type="entry name" value="Leu-rich_rpt"/>
</dbReference>
<dbReference type="FunFam" id="1.10.10.10:FF:000322">
    <property type="entry name" value="Probable disease resistance protein At1g63360"/>
    <property type="match status" value="1"/>
</dbReference>
<feature type="domain" description="Disease resistance N-terminal" evidence="7">
    <location>
        <begin position="8"/>
        <end position="89"/>
    </location>
</feature>
<evidence type="ECO:0000256" key="1">
    <source>
        <dbReference type="ARBA" id="ARBA00022614"/>
    </source>
</evidence>
<keyword evidence="3" id="KW-0547">Nucleotide-binding</keyword>
<dbReference type="Gene3D" id="1.10.10.10">
    <property type="entry name" value="Winged helix-like DNA-binding domain superfamily/Winged helix DNA-binding domain"/>
    <property type="match status" value="1"/>
</dbReference>